<keyword evidence="5" id="KW-1185">Reference proteome</keyword>
<dbReference type="EMBL" id="NOXS01000034">
    <property type="protein sequence ID" value="OYQ17513.1"/>
    <property type="molecule type" value="Genomic_DNA"/>
</dbReference>
<evidence type="ECO:0000313" key="5">
    <source>
        <dbReference type="Proteomes" id="UP000216361"/>
    </source>
</evidence>
<dbReference type="PANTHER" id="PTHR47739:SF1">
    <property type="entry name" value="TRNA1(VAL) (ADENINE(37)-N6)-METHYLTRANSFERASE"/>
    <property type="match status" value="1"/>
</dbReference>
<dbReference type="Gene3D" id="3.40.50.150">
    <property type="entry name" value="Vaccinia Virus protein VP39"/>
    <property type="match status" value="1"/>
</dbReference>
<dbReference type="GO" id="GO:0008168">
    <property type="term" value="F:methyltransferase activity"/>
    <property type="evidence" value="ECO:0007669"/>
    <property type="project" value="UniProtKB-KW"/>
</dbReference>
<evidence type="ECO:0000259" key="3">
    <source>
        <dbReference type="Pfam" id="PF05175"/>
    </source>
</evidence>
<dbReference type="SUPFAM" id="SSF53335">
    <property type="entry name" value="S-adenosyl-L-methionine-dependent methyltransferases"/>
    <property type="match status" value="1"/>
</dbReference>
<keyword evidence="1" id="KW-0808">Transferase</keyword>
<proteinExistence type="predicted"/>
<dbReference type="RefSeq" id="WP_094410170.1">
    <property type="nucleotide sequence ID" value="NZ_BMJZ01000005.1"/>
</dbReference>
<gene>
    <name evidence="4" type="ORF">CHR90_16345</name>
</gene>
<evidence type="ECO:0000256" key="2">
    <source>
        <dbReference type="ARBA" id="ARBA00022691"/>
    </source>
</evidence>
<dbReference type="InterPro" id="IPR050210">
    <property type="entry name" value="tRNA_Adenine-N(6)_MTase"/>
</dbReference>
<dbReference type="Proteomes" id="UP000216361">
    <property type="component" value="Unassembled WGS sequence"/>
</dbReference>
<dbReference type="InterPro" id="IPR029063">
    <property type="entry name" value="SAM-dependent_MTases_sf"/>
</dbReference>
<keyword evidence="1" id="KW-0489">Methyltransferase</keyword>
<accession>A0A255XKJ0</accession>
<organism evidence="4 5">
    <name type="scientific">Elstera cyanobacteriorum</name>
    <dbReference type="NCBI Taxonomy" id="2022747"/>
    <lineage>
        <taxon>Bacteria</taxon>
        <taxon>Pseudomonadati</taxon>
        <taxon>Pseudomonadota</taxon>
        <taxon>Alphaproteobacteria</taxon>
        <taxon>Rhodospirillales</taxon>
        <taxon>Rhodospirillaceae</taxon>
        <taxon>Elstera</taxon>
    </lineage>
</organism>
<feature type="domain" description="Methyltransferase small" evidence="3">
    <location>
        <begin position="48"/>
        <end position="133"/>
    </location>
</feature>
<reference evidence="4 5" key="1">
    <citation type="submission" date="2017-07" db="EMBL/GenBank/DDBJ databases">
        <title>Elstera cyanobacteriorum sp. nov., a novel bacterium isolated from cyanobacterial aggregates in a eutrophic lake.</title>
        <authorList>
            <person name="Cai H."/>
        </authorList>
    </citation>
    <scope>NUCLEOTIDE SEQUENCE [LARGE SCALE GENOMIC DNA]</scope>
    <source>
        <strain evidence="4 5">TH019</strain>
    </source>
</reference>
<comment type="caution">
    <text evidence="4">The sequence shown here is derived from an EMBL/GenBank/DDBJ whole genome shotgun (WGS) entry which is preliminary data.</text>
</comment>
<name>A0A255XKJ0_9PROT</name>
<dbReference type="AlphaFoldDB" id="A0A255XKJ0"/>
<dbReference type="OrthoDB" id="5489421at2"/>
<dbReference type="CDD" id="cd02440">
    <property type="entry name" value="AdoMet_MTases"/>
    <property type="match status" value="1"/>
</dbReference>
<dbReference type="Pfam" id="PF05175">
    <property type="entry name" value="MTS"/>
    <property type="match status" value="1"/>
</dbReference>
<evidence type="ECO:0000313" key="4">
    <source>
        <dbReference type="EMBL" id="OYQ17513.1"/>
    </source>
</evidence>
<evidence type="ECO:0000256" key="1">
    <source>
        <dbReference type="ARBA" id="ARBA00022603"/>
    </source>
</evidence>
<dbReference type="GO" id="GO:0032259">
    <property type="term" value="P:methylation"/>
    <property type="evidence" value="ECO:0007669"/>
    <property type="project" value="UniProtKB-KW"/>
</dbReference>
<dbReference type="PANTHER" id="PTHR47739">
    <property type="entry name" value="TRNA1(VAL) (ADENINE(37)-N6)-METHYLTRANSFERASE"/>
    <property type="match status" value="1"/>
</dbReference>
<protein>
    <recommendedName>
        <fullName evidence="3">Methyltransferase small domain-containing protein</fullName>
    </recommendedName>
</protein>
<sequence length="252" mass="26359">MLTSAVFPETVTEAPFYGGRLRLRQPESGYRAAIDPVLLAARQAPRPGSVWLDLGCGVGAASLCLLARCPEVSVIGVEIDPLLADLARQNAALNGFSDRFRIIESDVAALRSVDLPALAGIFTNPPFHAPAATPSPDGRRTRATHGDVLTDWCAIAARLLPHRGSFSLITRADALAAVLAAFAAARPAFGGITLLPLWPRAGQAAKRLLVTARLGSRAPFVLGAGLVLHAAGNAYTAECDAILRGGASLENR</sequence>
<dbReference type="InterPro" id="IPR007848">
    <property type="entry name" value="Small_mtfrase_dom"/>
</dbReference>
<keyword evidence="2" id="KW-0949">S-adenosyl-L-methionine</keyword>